<protein>
    <recommendedName>
        <fullName evidence="3">AP2 domain-containing protein</fullName>
    </recommendedName>
</protein>
<gene>
    <name evidence="1" type="ORF">IWT140_01745</name>
</gene>
<dbReference type="EMBL" id="BCMH01000012">
    <property type="protein sequence ID" value="GAX04108.1"/>
    <property type="molecule type" value="Genomic_DNA"/>
</dbReference>
<dbReference type="AlphaFoldDB" id="A0A1Z5IR57"/>
<name>A0A1Z5IR57_9LACO</name>
<accession>A0A1Z5IR57</accession>
<dbReference type="RefSeq" id="WP_089089064.1">
    <property type="nucleotide sequence ID" value="NZ_BCMH01000012.1"/>
</dbReference>
<sequence length="235" mass="27134">MPKYKDLTGQRFGKLTVKSLTQKRDKAGCTIWHCKCDCGNFIDVSSNKLKRGNTRSCGCLKDDNSKQYRQSMIGKHFGKLTIVEFAGKNTVRSCYWNCRCDCGNYKVVLTEDLRSGRISDCGHVAKEKRSEWLARNHKAFFNKRYGKTLVEKTDLANISQTKPNSRNKSGVRGVTYDKSRKKWKATLKLRGEDLLNKRFDSKLEAVKARKQAEEEYFKPILEKYKYQKSSDVGRN</sequence>
<keyword evidence="2" id="KW-1185">Reference proteome</keyword>
<organism evidence="1 2">
    <name type="scientific">Secundilactobacillus pentosiphilus</name>
    <dbReference type="NCBI Taxonomy" id="1714682"/>
    <lineage>
        <taxon>Bacteria</taxon>
        <taxon>Bacillati</taxon>
        <taxon>Bacillota</taxon>
        <taxon>Bacilli</taxon>
        <taxon>Lactobacillales</taxon>
        <taxon>Lactobacillaceae</taxon>
        <taxon>Secundilactobacillus</taxon>
    </lineage>
</organism>
<dbReference type="Gene3D" id="1.20.5.2050">
    <property type="match status" value="1"/>
</dbReference>
<evidence type="ECO:0000313" key="1">
    <source>
        <dbReference type="EMBL" id="GAX04108.1"/>
    </source>
</evidence>
<comment type="caution">
    <text evidence="1">The sequence shown here is derived from an EMBL/GenBank/DDBJ whole genome shotgun (WGS) entry which is preliminary data.</text>
</comment>
<dbReference type="Proteomes" id="UP000198430">
    <property type="component" value="Unassembled WGS sequence"/>
</dbReference>
<reference evidence="1 2" key="1">
    <citation type="submission" date="2015-11" db="EMBL/GenBank/DDBJ databases">
        <title>Draft genome sequences of new species of the genus Lactobacillus isolated from orchardgrass silage.</title>
        <authorList>
            <person name="Tohno M."/>
            <person name="Tanizawa Y."/>
            <person name="Arita M."/>
        </authorList>
    </citation>
    <scope>NUCLEOTIDE SEQUENCE [LARGE SCALE GENOMIC DNA]</scope>
    <source>
        <strain evidence="1 2">IWT140</strain>
    </source>
</reference>
<evidence type="ECO:0008006" key="3">
    <source>
        <dbReference type="Google" id="ProtNLM"/>
    </source>
</evidence>
<evidence type="ECO:0000313" key="2">
    <source>
        <dbReference type="Proteomes" id="UP000198430"/>
    </source>
</evidence>
<proteinExistence type="predicted"/>